<name>A0AC61ND21_9BACT</name>
<sequence>MRRKMLKIFPDSIYLTIQYLYLNGAFLNLLRPQTFNEKLNWLKINDRTRLHTICADKVLVKEFVSEKIGEQYVIPTYHVIDKCSDLTIEKLSTKPCMVKANHDSGTTFCVDQFNLSENYFNHIKLTLESAMSQNYYWAGREWQYKDIKPKILIEELLESSDQEFLLDYKVFVFNGVAKFIQVDTDKPEFHKINLYDRNWEFVPVQIVYPNDMKLIERPVLLDKMLELSEVLAQPFKFVRIDWYISDNRLFVGEMTFHPSSGMVPFKPKSMNRLFGDCLDIQ</sequence>
<organism evidence="1 2">
    <name type="scientific">Halosquirtibacter laminarini</name>
    <dbReference type="NCBI Taxonomy" id="3374600"/>
    <lineage>
        <taxon>Bacteria</taxon>
        <taxon>Pseudomonadati</taxon>
        <taxon>Bacteroidota</taxon>
        <taxon>Bacteroidia</taxon>
        <taxon>Marinilabiliales</taxon>
        <taxon>Prolixibacteraceae</taxon>
        <taxon>Halosquirtibacter</taxon>
    </lineage>
</organism>
<evidence type="ECO:0000313" key="2">
    <source>
        <dbReference type="Proteomes" id="UP000826212"/>
    </source>
</evidence>
<gene>
    <name evidence="1" type="ORF">K4L44_12670</name>
</gene>
<evidence type="ECO:0000313" key="1">
    <source>
        <dbReference type="EMBL" id="QZE13428.1"/>
    </source>
</evidence>
<protein>
    <submittedName>
        <fullName evidence="1">Uncharacterized protein</fullName>
    </submittedName>
</protein>
<reference evidence="1" key="1">
    <citation type="submission" date="2021-08" db="EMBL/GenBank/DDBJ databases">
        <title>Novel anaerobic bacterium isolated from sea squirt in East Sea, Republic of Korea.</title>
        <authorList>
            <person name="Nguyen T.H."/>
            <person name="Li Z."/>
            <person name="Lee Y.-J."/>
            <person name="Ko J."/>
            <person name="Kim S.-G."/>
        </authorList>
    </citation>
    <scope>NUCLEOTIDE SEQUENCE</scope>
    <source>
        <strain evidence="1">KCTC 25031</strain>
    </source>
</reference>
<proteinExistence type="predicted"/>
<accession>A0AC61ND21</accession>
<dbReference type="Proteomes" id="UP000826212">
    <property type="component" value="Chromosome"/>
</dbReference>
<dbReference type="EMBL" id="CP081303">
    <property type="protein sequence ID" value="QZE13428.1"/>
    <property type="molecule type" value="Genomic_DNA"/>
</dbReference>
<keyword evidence="2" id="KW-1185">Reference proteome</keyword>